<dbReference type="PANTHER" id="PTHR14052">
    <property type="entry name" value="ORIGIN RECOGNITION COMPLEX SUBUNIT 2"/>
    <property type="match status" value="1"/>
</dbReference>
<dbReference type="GO" id="GO:0006260">
    <property type="term" value="P:DNA replication"/>
    <property type="evidence" value="ECO:0007669"/>
    <property type="project" value="UniProtKB-UniRule"/>
</dbReference>
<feature type="compositionally biased region" description="Basic residues" evidence="6">
    <location>
        <begin position="577"/>
        <end position="587"/>
    </location>
</feature>
<feature type="compositionally biased region" description="Acidic residues" evidence="6">
    <location>
        <begin position="551"/>
        <end position="561"/>
    </location>
</feature>
<dbReference type="InterPro" id="IPR007220">
    <property type="entry name" value="ORC2"/>
</dbReference>
<name>A0A1C1CPU3_9EURO</name>
<dbReference type="PANTHER" id="PTHR14052:SF0">
    <property type="entry name" value="ORIGIN RECOGNITION COMPLEX SUBUNIT 2"/>
    <property type="match status" value="1"/>
</dbReference>
<keyword evidence="4 5" id="KW-0539">Nucleus</keyword>
<dbReference type="EMBL" id="LGRB01000010">
    <property type="protein sequence ID" value="OCT50519.1"/>
    <property type="molecule type" value="Genomic_DNA"/>
</dbReference>
<dbReference type="VEuPathDB" id="FungiDB:CLCR_06802"/>
<protein>
    <recommendedName>
        <fullName evidence="5">Origin recognition complex subunit 2</fullName>
    </recommendedName>
</protein>
<feature type="compositionally biased region" description="Basic and acidic residues" evidence="6">
    <location>
        <begin position="148"/>
        <end position="159"/>
    </location>
</feature>
<feature type="domain" description="Origin recognition complex subunit 2 winged-helix" evidence="8">
    <location>
        <begin position="606"/>
        <end position="666"/>
    </location>
</feature>
<evidence type="ECO:0000256" key="4">
    <source>
        <dbReference type="ARBA" id="ARBA00023242"/>
    </source>
</evidence>
<accession>A0A1C1CPU3</accession>
<evidence type="ECO:0000256" key="6">
    <source>
        <dbReference type="SAM" id="MobiDB-lite"/>
    </source>
</evidence>
<dbReference type="GO" id="GO:0005664">
    <property type="term" value="C:nuclear origin of replication recognition complex"/>
    <property type="evidence" value="ECO:0007669"/>
    <property type="project" value="UniProtKB-UniRule"/>
</dbReference>
<dbReference type="InterPro" id="IPR056772">
    <property type="entry name" value="RecA-like_ORC2"/>
</dbReference>
<dbReference type="Proteomes" id="UP000094526">
    <property type="component" value="Unassembled WGS sequence"/>
</dbReference>
<gene>
    <name evidence="9" type="ORF">CLCR_06802</name>
</gene>
<feature type="compositionally biased region" description="Acidic residues" evidence="6">
    <location>
        <begin position="135"/>
        <end position="147"/>
    </location>
</feature>
<feature type="region of interest" description="Disordered" evidence="6">
    <location>
        <begin position="548"/>
        <end position="601"/>
    </location>
</feature>
<dbReference type="GO" id="GO:0003688">
    <property type="term" value="F:DNA replication origin binding"/>
    <property type="evidence" value="ECO:0007669"/>
    <property type="project" value="UniProtKB-UniRule"/>
</dbReference>
<sequence length="675" mass="74689">MAKRKQPETDIESDPEHSATDTPSKRRRRTAEAAEALTNGRHRDENEAPGTNGSSEKQETPSRRIRRPTAKARALLEAENDEGSPTPKVNGRTLFATPRRTKDTVATVTPSRSVKAKADRSAKRKSARLIAEAQTEVDEDVDEDEDGLQERDRRLAREILDEDEHTDEEDIEEAELDRNVERHISDAEDTATATTPTPTPRKRGRPRTAIKTQSTKPVRSPTPEGDIPPEERYFYQTRPGAPQVSSNRFNSVKLLTQEEYFDQIASWKDPHAPEKAFLSNLHARAFPQWKAELDEGYSLCLYGYGSKRSLVTRFAEWVYKRCNSDSDSASTSASASASATAPQIIILNGYVLKLNIRNILNTIASASTAGADHGHEDEHDGPKLTGQPEEMLDGLLAHLTSNPPPQGALYVMVNSIDGPSLRRAGMQSLLARLAAHPGVRFVCTADSPLFPTMWNSTHLEHFRFVYHDCTTFAPYEAETETGAGAGAGAGTGAVDQVHDLLGKKRSRAGGKEGVGFVLKSLPENARNLYRLLLTEILTLMEEGLDNWDGTVADDADEDGDEYQGRDDDSADDDPAPRTRKRKTKKKTKTETKTKKTKAKVSEPSAAEEVGVEYRALYRKAAEEFICSSAMNFQFLLKEFLDHQMITSRRDGVSGAEMLGVPLGREEMLAVLEELV</sequence>
<feature type="region of interest" description="Disordered" evidence="6">
    <location>
        <begin position="1"/>
        <end position="230"/>
    </location>
</feature>
<comment type="similarity">
    <text evidence="2 5">Belongs to the ORC2 family.</text>
</comment>
<comment type="caution">
    <text evidence="9">The sequence shown here is derived from an EMBL/GenBank/DDBJ whole genome shotgun (WGS) entry which is preliminary data.</text>
</comment>
<keyword evidence="3 5" id="KW-0235">DNA replication</keyword>
<feature type="compositionally biased region" description="Basic and acidic residues" evidence="6">
    <location>
        <begin position="1"/>
        <end position="19"/>
    </location>
</feature>
<evidence type="ECO:0000259" key="7">
    <source>
        <dbReference type="Pfam" id="PF04084"/>
    </source>
</evidence>
<evidence type="ECO:0000256" key="1">
    <source>
        <dbReference type="ARBA" id="ARBA00004123"/>
    </source>
</evidence>
<feature type="domain" description="Origin recognition complex subunit 2 RecA-like" evidence="7">
    <location>
        <begin position="274"/>
        <end position="469"/>
    </location>
</feature>
<dbReference type="Pfam" id="PF24882">
    <property type="entry name" value="WHD_ORC2"/>
    <property type="match status" value="1"/>
</dbReference>
<organism evidence="9 10">
    <name type="scientific">Cladophialophora carrionii</name>
    <dbReference type="NCBI Taxonomy" id="86049"/>
    <lineage>
        <taxon>Eukaryota</taxon>
        <taxon>Fungi</taxon>
        <taxon>Dikarya</taxon>
        <taxon>Ascomycota</taxon>
        <taxon>Pezizomycotina</taxon>
        <taxon>Eurotiomycetes</taxon>
        <taxon>Chaetothyriomycetidae</taxon>
        <taxon>Chaetothyriales</taxon>
        <taxon>Herpotrichiellaceae</taxon>
        <taxon>Cladophialophora</taxon>
    </lineage>
</organism>
<comment type="subcellular location">
    <subcellularLocation>
        <location evidence="1 5">Nucleus</location>
    </subcellularLocation>
</comment>
<evidence type="ECO:0000256" key="3">
    <source>
        <dbReference type="ARBA" id="ARBA00022705"/>
    </source>
</evidence>
<dbReference type="STRING" id="86049.A0A1C1CPU3"/>
<evidence type="ECO:0000256" key="5">
    <source>
        <dbReference type="RuleBase" id="RU368084"/>
    </source>
</evidence>
<dbReference type="Pfam" id="PF04084">
    <property type="entry name" value="RecA-like_ORC2"/>
    <property type="match status" value="1"/>
</dbReference>
<keyword evidence="10" id="KW-1185">Reference proteome</keyword>
<evidence type="ECO:0000259" key="8">
    <source>
        <dbReference type="Pfam" id="PF24882"/>
    </source>
</evidence>
<dbReference type="AlphaFoldDB" id="A0A1C1CPU3"/>
<evidence type="ECO:0000313" key="10">
    <source>
        <dbReference type="Proteomes" id="UP000094526"/>
    </source>
</evidence>
<evidence type="ECO:0000256" key="2">
    <source>
        <dbReference type="ARBA" id="ARBA00007421"/>
    </source>
</evidence>
<dbReference type="VEuPathDB" id="FungiDB:G647_05489"/>
<dbReference type="OrthoDB" id="346673at2759"/>
<comment type="function">
    <text evidence="5">Component of the origin recognition complex (ORC) that binds origins of replication. DNA-binding is ATP-dependent. ORC is required to assemble the pre-replication complex necessary to initiate DNA replication.</text>
</comment>
<comment type="subunit">
    <text evidence="5">Component of the origin recognition complex (ORC).</text>
</comment>
<feature type="compositionally biased region" description="Acidic residues" evidence="6">
    <location>
        <begin position="160"/>
        <end position="175"/>
    </location>
</feature>
<evidence type="ECO:0000313" key="9">
    <source>
        <dbReference type="EMBL" id="OCT50519.1"/>
    </source>
</evidence>
<dbReference type="InterPro" id="IPR056773">
    <property type="entry name" value="WHD_ORC2"/>
</dbReference>
<reference evidence="10" key="1">
    <citation type="submission" date="2015-07" db="EMBL/GenBank/DDBJ databases">
        <authorList>
            <person name="Teixeira M.M."/>
            <person name="Souza R.C."/>
            <person name="Almeida L.G."/>
            <person name="Vicente V.A."/>
            <person name="de Hoog S."/>
            <person name="Bocca A.L."/>
            <person name="de Almeida S.R."/>
            <person name="Vasconcelos A.T."/>
            <person name="Felipe M.S."/>
        </authorList>
    </citation>
    <scope>NUCLEOTIDE SEQUENCE [LARGE SCALE GENOMIC DNA]</scope>
    <source>
        <strain evidence="10">KSF</strain>
    </source>
</reference>
<proteinExistence type="inferred from homology"/>
<feature type="compositionally biased region" description="Basic and acidic residues" evidence="6">
    <location>
        <begin position="176"/>
        <end position="186"/>
    </location>
</feature>